<sequence>MLHLYRCTATSCCSLYCGFDNAIEIFDLSAPGAEGYRLQTTPTRGSRQGQKGPLSLRLSLLDLTWSSAPRSPCRHHLHPRLLSLARHLPSRSRLFLGLNRSLRPQFRFVPGWSTWLKPKRRSDQGRPLQVLFHPTVPHLLFCASRQSNHLEVYDLRNFSSEAGRIRRKGRTNQRLGAFAALPSVPIVHLRRITDDSWGTGFDVDPTGTWLAAGDQVRLSLSSSPPSRRSGGKFAQTTPSQEQDGNLSIFDAQLAAMGDSEQTVEPISTFAISKEPVGAALFRPAFPHIPQLVTCSGTRHFAHAPKRRAVHGGGGTLNSDSEDTEEEDEQREQEQEHEAREEEQTPSLELWQWN</sequence>
<evidence type="ECO:0000313" key="3">
    <source>
        <dbReference type="Proteomes" id="UP000243876"/>
    </source>
</evidence>
<evidence type="ECO:0000313" key="2">
    <source>
        <dbReference type="EMBL" id="CEQ42186.1"/>
    </source>
</evidence>
<feature type="compositionally biased region" description="Acidic residues" evidence="1">
    <location>
        <begin position="319"/>
        <end position="330"/>
    </location>
</feature>
<dbReference type="InterPro" id="IPR051150">
    <property type="entry name" value="SWT21/TCAB1_mRNA_Telomere"/>
</dbReference>
<organism evidence="2 3">
    <name type="scientific">Sporidiobolus salmonicolor</name>
    <name type="common">Yeast-like fungus</name>
    <name type="synonym">Sporobolomyces salmonicolor</name>
    <dbReference type="NCBI Taxonomy" id="5005"/>
    <lineage>
        <taxon>Eukaryota</taxon>
        <taxon>Fungi</taxon>
        <taxon>Dikarya</taxon>
        <taxon>Basidiomycota</taxon>
        <taxon>Pucciniomycotina</taxon>
        <taxon>Microbotryomycetes</taxon>
        <taxon>Sporidiobolales</taxon>
        <taxon>Sporidiobolaceae</taxon>
        <taxon>Sporobolomyces</taxon>
    </lineage>
</organism>
<dbReference type="PANTHER" id="PTHR13211:SF0">
    <property type="entry name" value="TELOMERASE CAJAL BODY PROTEIN 1"/>
    <property type="match status" value="1"/>
</dbReference>
<feature type="compositionally biased region" description="Polar residues" evidence="1">
    <location>
        <begin position="234"/>
        <end position="244"/>
    </location>
</feature>
<keyword evidence="3" id="KW-1185">Reference proteome</keyword>
<name>A0A0D6ER10_SPOSA</name>
<proteinExistence type="predicted"/>
<protein>
    <submittedName>
        <fullName evidence="2">SPOSA6832_03976-mRNA-1:cds</fullName>
    </submittedName>
</protein>
<dbReference type="PANTHER" id="PTHR13211">
    <property type="entry name" value="TELOMERASE CAJAL BODY PROTEIN 1"/>
    <property type="match status" value="1"/>
</dbReference>
<dbReference type="AlphaFoldDB" id="A0A0D6ER10"/>
<feature type="compositionally biased region" description="Basic and acidic residues" evidence="1">
    <location>
        <begin position="331"/>
        <end position="342"/>
    </location>
</feature>
<reference evidence="3" key="1">
    <citation type="submission" date="2015-02" db="EMBL/GenBank/DDBJ databases">
        <authorList>
            <person name="Gon?alves P."/>
        </authorList>
    </citation>
    <scope>NUCLEOTIDE SEQUENCE [LARGE SCALE GENOMIC DNA]</scope>
</reference>
<feature type="non-terminal residue" evidence="2">
    <location>
        <position position="1"/>
    </location>
</feature>
<dbReference type="SUPFAM" id="SSF50978">
    <property type="entry name" value="WD40 repeat-like"/>
    <property type="match status" value="1"/>
</dbReference>
<evidence type="ECO:0000256" key="1">
    <source>
        <dbReference type="SAM" id="MobiDB-lite"/>
    </source>
</evidence>
<gene>
    <name evidence="2" type="primary">SPOSA6832_03976</name>
</gene>
<accession>A0A0D6ER10</accession>
<dbReference type="OrthoDB" id="239865at2759"/>
<feature type="region of interest" description="Disordered" evidence="1">
    <location>
        <begin position="220"/>
        <end position="244"/>
    </location>
</feature>
<dbReference type="InterPro" id="IPR036322">
    <property type="entry name" value="WD40_repeat_dom_sf"/>
</dbReference>
<dbReference type="Proteomes" id="UP000243876">
    <property type="component" value="Unassembled WGS sequence"/>
</dbReference>
<dbReference type="EMBL" id="CENE01000022">
    <property type="protein sequence ID" value="CEQ42186.1"/>
    <property type="molecule type" value="Genomic_DNA"/>
</dbReference>
<feature type="region of interest" description="Disordered" evidence="1">
    <location>
        <begin position="304"/>
        <end position="353"/>
    </location>
</feature>